<dbReference type="GO" id="GO:0042802">
    <property type="term" value="F:identical protein binding"/>
    <property type="evidence" value="ECO:0007669"/>
    <property type="project" value="UniProtKB-ARBA"/>
</dbReference>
<organism evidence="14">
    <name type="scientific">Darwinula stevensoni</name>
    <dbReference type="NCBI Taxonomy" id="69355"/>
    <lineage>
        <taxon>Eukaryota</taxon>
        <taxon>Metazoa</taxon>
        <taxon>Ecdysozoa</taxon>
        <taxon>Arthropoda</taxon>
        <taxon>Crustacea</taxon>
        <taxon>Oligostraca</taxon>
        <taxon>Ostracoda</taxon>
        <taxon>Podocopa</taxon>
        <taxon>Podocopida</taxon>
        <taxon>Darwinulocopina</taxon>
        <taxon>Darwinuloidea</taxon>
        <taxon>Darwinulidae</taxon>
        <taxon>Darwinula</taxon>
    </lineage>
</organism>
<dbReference type="Proteomes" id="UP000677054">
    <property type="component" value="Unassembled WGS sequence"/>
</dbReference>
<keyword evidence="5" id="KW-0597">Phosphoprotein</keyword>
<keyword evidence="6 13" id="KW-0479">Metal-binding</keyword>
<evidence type="ECO:0000256" key="12">
    <source>
        <dbReference type="ARBA" id="ARBA00070266"/>
    </source>
</evidence>
<comment type="subcellular location">
    <subcellularLocation>
        <location evidence="2 13">Cytoplasm</location>
        <location evidence="2 13">Cytosol</location>
    </subcellularLocation>
</comment>
<dbReference type="Gene3D" id="1.10.287.1080">
    <property type="entry name" value="MazG-like"/>
    <property type="match status" value="1"/>
</dbReference>
<evidence type="ECO:0000256" key="10">
    <source>
        <dbReference type="ARBA" id="ARBA00058235"/>
    </source>
</evidence>
<dbReference type="GO" id="GO:0005829">
    <property type="term" value="C:cytosol"/>
    <property type="evidence" value="ECO:0007669"/>
    <property type="project" value="UniProtKB-SubCell"/>
</dbReference>
<dbReference type="EMBL" id="CAJPEV010001364">
    <property type="protein sequence ID" value="CAG0892249.1"/>
    <property type="molecule type" value="Genomic_DNA"/>
</dbReference>
<evidence type="ECO:0000313" key="14">
    <source>
        <dbReference type="EMBL" id="CAD7247169.1"/>
    </source>
</evidence>
<proteinExistence type="predicted"/>
<dbReference type="AlphaFoldDB" id="A0A7R8XGZ9"/>
<sequence length="156" mass="18064">MNELGMEHYMEFSPQKMAEGSNEADGESKKQGFTFSATPTLEDIRESMCRFRDERNWGQYHTPRNVLLALVGEVGELAELFQWRGEVKEGLVDFSARDKERVGEEMSDILIYLVMLADRCRIDLPKAITEKMNLNALKYPRDKVKGDSRKYNEYPS</sequence>
<dbReference type="FunFam" id="1.10.287.1080:FF:000004">
    <property type="entry name" value="dCTP pyrophosphatase 1"/>
    <property type="match status" value="1"/>
</dbReference>
<keyword evidence="7 13" id="KW-0378">Hydrolase</keyword>
<keyword evidence="8 13" id="KW-0460">Magnesium</keyword>
<evidence type="ECO:0000256" key="13">
    <source>
        <dbReference type="PIRNR" id="PIRNR029826"/>
    </source>
</evidence>
<evidence type="ECO:0000256" key="3">
    <source>
        <dbReference type="ARBA" id="ARBA00011881"/>
    </source>
</evidence>
<keyword evidence="4 13" id="KW-0963">Cytoplasm</keyword>
<gene>
    <name evidence="14" type="ORF">DSTB1V02_LOCUS7003</name>
</gene>
<reference evidence="14" key="1">
    <citation type="submission" date="2020-11" db="EMBL/GenBank/DDBJ databases">
        <authorList>
            <person name="Tran Van P."/>
        </authorList>
    </citation>
    <scope>NUCLEOTIDE SEQUENCE</scope>
</reference>
<name>A0A7R8XGZ9_9CRUS</name>
<protein>
    <recommendedName>
        <fullName evidence="12 13">dCTP pyrophosphatase 1</fullName>
        <ecNumber evidence="11 13">3.6.1.12</ecNumber>
    </recommendedName>
</protein>
<dbReference type="EC" id="3.6.1.12" evidence="11 13"/>
<evidence type="ECO:0000313" key="15">
    <source>
        <dbReference type="Proteomes" id="UP000677054"/>
    </source>
</evidence>
<keyword evidence="15" id="KW-1185">Reference proteome</keyword>
<evidence type="ECO:0000256" key="11">
    <source>
        <dbReference type="ARBA" id="ARBA00066457"/>
    </source>
</evidence>
<dbReference type="PANTHER" id="PTHR46523:SF1">
    <property type="entry name" value="DCTP PYROPHOSPHATASE 1"/>
    <property type="match status" value="1"/>
</dbReference>
<dbReference type="GO" id="GO:0047840">
    <property type="term" value="F:dCTP diphosphatase activity"/>
    <property type="evidence" value="ECO:0007669"/>
    <property type="project" value="UniProtKB-UniRule"/>
</dbReference>
<evidence type="ECO:0000256" key="4">
    <source>
        <dbReference type="ARBA" id="ARBA00022490"/>
    </source>
</evidence>
<evidence type="ECO:0000256" key="1">
    <source>
        <dbReference type="ARBA" id="ARBA00001946"/>
    </source>
</evidence>
<dbReference type="GO" id="GO:0006253">
    <property type="term" value="P:dCTP catabolic process"/>
    <property type="evidence" value="ECO:0007669"/>
    <property type="project" value="UniProtKB-UniRule"/>
</dbReference>
<evidence type="ECO:0000256" key="2">
    <source>
        <dbReference type="ARBA" id="ARBA00004514"/>
    </source>
</evidence>
<comment type="subunit">
    <text evidence="3 13">Homotetramer.</text>
</comment>
<evidence type="ECO:0000256" key="6">
    <source>
        <dbReference type="ARBA" id="ARBA00022723"/>
    </source>
</evidence>
<evidence type="ECO:0000256" key="8">
    <source>
        <dbReference type="ARBA" id="ARBA00022842"/>
    </source>
</evidence>
<dbReference type="Pfam" id="PF12643">
    <property type="entry name" value="MazG-like"/>
    <property type="match status" value="1"/>
</dbReference>
<dbReference type="GO" id="GO:0042262">
    <property type="term" value="P:DNA protection"/>
    <property type="evidence" value="ECO:0007669"/>
    <property type="project" value="UniProtKB-UniRule"/>
</dbReference>
<dbReference type="PANTHER" id="PTHR46523">
    <property type="entry name" value="DCTP PYROPHOSPHATASE 1"/>
    <property type="match status" value="1"/>
</dbReference>
<evidence type="ECO:0000256" key="7">
    <source>
        <dbReference type="ARBA" id="ARBA00022801"/>
    </source>
</evidence>
<dbReference type="GO" id="GO:0000287">
    <property type="term" value="F:magnesium ion binding"/>
    <property type="evidence" value="ECO:0007669"/>
    <property type="project" value="UniProtKB-UniRule"/>
</dbReference>
<dbReference type="CDD" id="cd11537">
    <property type="entry name" value="NTP-PPase_RS21-C6_like"/>
    <property type="match status" value="1"/>
</dbReference>
<evidence type="ECO:0000256" key="5">
    <source>
        <dbReference type="ARBA" id="ARBA00022553"/>
    </source>
</evidence>
<dbReference type="EMBL" id="LR900881">
    <property type="protein sequence ID" value="CAD7247169.1"/>
    <property type="molecule type" value="Genomic_DNA"/>
</dbReference>
<comment type="catalytic activity">
    <reaction evidence="9 13">
        <text>dCTP + H2O = dCMP + diphosphate + H(+)</text>
        <dbReference type="Rhea" id="RHEA:22636"/>
        <dbReference type="ChEBI" id="CHEBI:15377"/>
        <dbReference type="ChEBI" id="CHEBI:15378"/>
        <dbReference type="ChEBI" id="CHEBI:33019"/>
        <dbReference type="ChEBI" id="CHEBI:57566"/>
        <dbReference type="ChEBI" id="CHEBI:61481"/>
        <dbReference type="EC" id="3.6.1.12"/>
    </reaction>
</comment>
<dbReference type="OrthoDB" id="411123at2759"/>
<comment type="cofactor">
    <cofactor evidence="1 13">
        <name>Mg(2+)</name>
        <dbReference type="ChEBI" id="CHEBI:18420"/>
    </cofactor>
</comment>
<comment type="function">
    <text evidence="10 13">Hydrolyzes deoxynucleoside triphosphates (dNTPs) to the corresponding nucleoside monophosphates. Has a strong preference for dCTP and its analogs including 5-iodo-dCTP and 5-methyl-dCTP for which it may even have a higher efficiency. May protect DNA or RNA against the incorporation of these genotoxic nucleotide analogs through their catabolism.</text>
</comment>
<dbReference type="InterPro" id="IPR025984">
    <property type="entry name" value="DCTPP"/>
</dbReference>
<accession>A0A7R8XGZ9</accession>
<dbReference type="SUPFAM" id="SSF101386">
    <property type="entry name" value="all-alpha NTP pyrophosphatases"/>
    <property type="match status" value="1"/>
</dbReference>
<dbReference type="InterPro" id="IPR052555">
    <property type="entry name" value="dCTP_Pyrophosphatase"/>
</dbReference>
<evidence type="ECO:0000256" key="9">
    <source>
        <dbReference type="ARBA" id="ARBA00050236"/>
    </source>
</evidence>